<dbReference type="Pfam" id="PF00210">
    <property type="entry name" value="Ferritin"/>
    <property type="match status" value="1"/>
</dbReference>
<feature type="binding site" evidence="5">
    <location>
        <position position="128"/>
    </location>
    <ligand>
        <name>Fe cation</name>
        <dbReference type="ChEBI" id="CHEBI:24875"/>
        <label>1</label>
    </ligand>
</feature>
<feature type="binding site" evidence="5">
    <location>
        <position position="18"/>
    </location>
    <ligand>
        <name>Fe cation</name>
        <dbReference type="ChEBI" id="CHEBI:24875"/>
        <label>1</label>
    </ligand>
</feature>
<dbReference type="GO" id="GO:0005829">
    <property type="term" value="C:cytosol"/>
    <property type="evidence" value="ECO:0007669"/>
    <property type="project" value="TreeGrafter"/>
</dbReference>
<feature type="binding site" evidence="5">
    <location>
        <position position="51"/>
    </location>
    <ligand>
        <name>Fe cation</name>
        <dbReference type="ChEBI" id="CHEBI:24875"/>
        <label>1</label>
    </ligand>
</feature>
<organism evidence="8 9">
    <name type="scientific">Jiangella alba</name>
    <dbReference type="NCBI Taxonomy" id="561176"/>
    <lineage>
        <taxon>Bacteria</taxon>
        <taxon>Bacillati</taxon>
        <taxon>Actinomycetota</taxon>
        <taxon>Actinomycetes</taxon>
        <taxon>Jiangellales</taxon>
        <taxon>Jiangellaceae</taxon>
        <taxon>Jiangella</taxon>
    </lineage>
</organism>
<dbReference type="InterPro" id="IPR001519">
    <property type="entry name" value="Ferritin"/>
</dbReference>
<dbReference type="PROSITE" id="PS50905">
    <property type="entry name" value="FERRITIN_LIKE"/>
    <property type="match status" value="1"/>
</dbReference>
<evidence type="ECO:0000313" key="9">
    <source>
        <dbReference type="Proteomes" id="UP000181980"/>
    </source>
</evidence>
<dbReference type="GO" id="GO:0006826">
    <property type="term" value="P:iron ion transport"/>
    <property type="evidence" value="ECO:0007669"/>
    <property type="project" value="InterPro"/>
</dbReference>
<evidence type="ECO:0000256" key="4">
    <source>
        <dbReference type="ARBA" id="ARBA00023004"/>
    </source>
</evidence>
<evidence type="ECO:0000256" key="6">
    <source>
        <dbReference type="RuleBase" id="RU361145"/>
    </source>
</evidence>
<reference evidence="9" key="1">
    <citation type="submission" date="2016-10" db="EMBL/GenBank/DDBJ databases">
        <authorList>
            <person name="Varghese N."/>
            <person name="Submissions S."/>
        </authorList>
    </citation>
    <scope>NUCLEOTIDE SEQUENCE [LARGE SCALE GENOMIC DNA]</scope>
    <source>
        <strain evidence="9">DSM 45237</strain>
    </source>
</reference>
<dbReference type="EMBL" id="FNUC01000004">
    <property type="protein sequence ID" value="SEF15930.1"/>
    <property type="molecule type" value="Genomic_DNA"/>
</dbReference>
<dbReference type="PANTHER" id="PTHR11431">
    <property type="entry name" value="FERRITIN"/>
    <property type="match status" value="1"/>
</dbReference>
<feature type="binding site" evidence="5">
    <location>
        <position position="95"/>
    </location>
    <ligand>
        <name>Fe cation</name>
        <dbReference type="ChEBI" id="CHEBI:24875"/>
        <label>1</label>
    </ligand>
</feature>
<keyword evidence="3" id="KW-0560">Oxidoreductase</keyword>
<dbReference type="AlphaFoldDB" id="A0A1H5PQ34"/>
<accession>A0A1H5PQ34</accession>
<evidence type="ECO:0000259" key="7">
    <source>
        <dbReference type="PROSITE" id="PS50905"/>
    </source>
</evidence>
<dbReference type="RefSeq" id="WP_069109056.1">
    <property type="nucleotide sequence ID" value="NZ_FNUC01000004.1"/>
</dbReference>
<dbReference type="InterPro" id="IPR012347">
    <property type="entry name" value="Ferritin-like"/>
</dbReference>
<evidence type="ECO:0000256" key="5">
    <source>
        <dbReference type="PIRSR" id="PIRSR601519-1"/>
    </source>
</evidence>
<evidence type="ECO:0000256" key="3">
    <source>
        <dbReference type="ARBA" id="ARBA00023002"/>
    </source>
</evidence>
<dbReference type="InterPro" id="IPR009078">
    <property type="entry name" value="Ferritin-like_SF"/>
</dbReference>
<evidence type="ECO:0000313" key="8">
    <source>
        <dbReference type="EMBL" id="SEF15930.1"/>
    </source>
</evidence>
<keyword evidence="9" id="KW-1185">Reference proteome</keyword>
<dbReference type="OrthoDB" id="9801481at2"/>
<dbReference type="GO" id="GO:0004322">
    <property type="term" value="F:ferroxidase activity"/>
    <property type="evidence" value="ECO:0007669"/>
    <property type="project" value="TreeGrafter"/>
</dbReference>
<dbReference type="InterPro" id="IPR041719">
    <property type="entry name" value="Ferritin_prok"/>
</dbReference>
<dbReference type="CDD" id="cd01055">
    <property type="entry name" value="Nonheme_Ferritin"/>
    <property type="match status" value="1"/>
</dbReference>
<keyword evidence="4 5" id="KW-0408">Iron</keyword>
<dbReference type="Gene3D" id="1.20.1260.10">
    <property type="match status" value="1"/>
</dbReference>
<dbReference type="Proteomes" id="UP000181980">
    <property type="component" value="Unassembled WGS sequence"/>
</dbReference>
<evidence type="ECO:0000256" key="2">
    <source>
        <dbReference type="ARBA" id="ARBA00022723"/>
    </source>
</evidence>
<evidence type="ECO:0000256" key="1">
    <source>
        <dbReference type="ARBA" id="ARBA00022434"/>
    </source>
</evidence>
<name>A0A1H5PQ34_9ACTN</name>
<dbReference type="GO" id="GO:0008199">
    <property type="term" value="F:ferric iron binding"/>
    <property type="evidence" value="ECO:0007669"/>
    <property type="project" value="InterPro"/>
</dbReference>
<dbReference type="PANTHER" id="PTHR11431:SF127">
    <property type="entry name" value="BACTERIAL NON-HEME FERRITIN"/>
    <property type="match status" value="1"/>
</dbReference>
<dbReference type="GO" id="GO:0006879">
    <property type="term" value="P:intracellular iron ion homeostasis"/>
    <property type="evidence" value="ECO:0007669"/>
    <property type="project" value="UniProtKB-KW"/>
</dbReference>
<keyword evidence="1 6" id="KW-0409">Iron storage</keyword>
<dbReference type="STRING" id="561176.SAMN04488561_5141"/>
<dbReference type="SUPFAM" id="SSF47240">
    <property type="entry name" value="Ferritin-like"/>
    <property type="match status" value="1"/>
</dbReference>
<dbReference type="InterPro" id="IPR008331">
    <property type="entry name" value="Ferritin_DPS_dom"/>
</dbReference>
<feature type="domain" description="Ferritin-like diiron" evidence="7">
    <location>
        <begin position="1"/>
        <end position="146"/>
    </location>
</feature>
<dbReference type="InterPro" id="IPR009040">
    <property type="entry name" value="Ferritin-like_diiron"/>
</dbReference>
<feature type="binding site" evidence="5">
    <location>
        <position position="54"/>
    </location>
    <ligand>
        <name>Fe cation</name>
        <dbReference type="ChEBI" id="CHEBI:24875"/>
        <label>1</label>
    </ligand>
</feature>
<keyword evidence="2 5" id="KW-0479">Metal-binding</keyword>
<gene>
    <name evidence="8" type="ORF">SAMN04488561_5141</name>
</gene>
<protein>
    <recommendedName>
        <fullName evidence="6">Ferritin</fullName>
    </recommendedName>
</protein>
<sequence length="170" mass="18525">MKLNDTLAKAFSEQITLELESSIAYLQLAIALEDANLPGMASWMRIQSDEERVHAAKFTQHVTDRGNRPQIGDIAAPKDPGTAVVTAFEASLAHEQRVSESIRSLYRLAVAEGDIDSLPMLSWFVEEQIEEESTVSEILGRLHLIGDDGPGLLRLDAELGARAPGADSVE</sequence>
<proteinExistence type="predicted"/>
<dbReference type="GO" id="GO:0008198">
    <property type="term" value="F:ferrous iron binding"/>
    <property type="evidence" value="ECO:0007669"/>
    <property type="project" value="TreeGrafter"/>
</dbReference>